<dbReference type="GO" id="GO:0004803">
    <property type="term" value="F:transposase activity"/>
    <property type="evidence" value="ECO:0007669"/>
    <property type="project" value="InterPro"/>
</dbReference>
<evidence type="ECO:0000256" key="3">
    <source>
        <dbReference type="ARBA" id="ARBA00022578"/>
    </source>
</evidence>
<evidence type="ECO:0000256" key="4">
    <source>
        <dbReference type="ARBA" id="ARBA00023125"/>
    </source>
</evidence>
<dbReference type="STRING" id="85968.GCA_900073015_00213"/>
<comment type="function">
    <text evidence="1">Required for the transposition of the insertion element.</text>
</comment>
<dbReference type="NCBIfam" id="NF033543">
    <property type="entry name" value="transpos_IS256"/>
    <property type="match status" value="1"/>
</dbReference>
<name>A0A2G5P3L7_9MYCO</name>
<dbReference type="Proteomes" id="UP000230551">
    <property type="component" value="Unassembled WGS sequence"/>
</dbReference>
<accession>A0A2G5P3L7</accession>
<comment type="similarity">
    <text evidence="2">Belongs to the transposase mutator family.</text>
</comment>
<evidence type="ECO:0000256" key="6">
    <source>
        <dbReference type="SAM" id="MobiDB-lite"/>
    </source>
</evidence>
<evidence type="ECO:0000256" key="5">
    <source>
        <dbReference type="ARBA" id="ARBA00023172"/>
    </source>
</evidence>
<dbReference type="PANTHER" id="PTHR33217:SF8">
    <property type="entry name" value="MUTATOR FAMILY TRANSPOSASE"/>
    <property type="match status" value="1"/>
</dbReference>
<dbReference type="Pfam" id="PF00872">
    <property type="entry name" value="Transposase_mut"/>
    <property type="match status" value="1"/>
</dbReference>
<keyword evidence="3" id="KW-0815">Transposition</keyword>
<keyword evidence="8" id="KW-1185">Reference proteome</keyword>
<proteinExistence type="inferred from homology"/>
<dbReference type="GO" id="GO:0006313">
    <property type="term" value="P:DNA transposition"/>
    <property type="evidence" value="ECO:0007669"/>
    <property type="project" value="InterPro"/>
</dbReference>
<protein>
    <submittedName>
        <fullName evidence="7">IS256 family transposase</fullName>
    </submittedName>
</protein>
<dbReference type="RefSeq" id="WP_090585016.1">
    <property type="nucleotide sequence ID" value="NZ_CP104302.1"/>
</dbReference>
<evidence type="ECO:0000256" key="1">
    <source>
        <dbReference type="ARBA" id="ARBA00002190"/>
    </source>
</evidence>
<dbReference type="InterPro" id="IPR001207">
    <property type="entry name" value="Transposase_mutator"/>
</dbReference>
<dbReference type="OrthoDB" id="9793302at2"/>
<keyword evidence="5" id="KW-0233">DNA recombination</keyword>
<dbReference type="GO" id="GO:0003677">
    <property type="term" value="F:DNA binding"/>
    <property type="evidence" value="ECO:0007669"/>
    <property type="project" value="UniProtKB-KW"/>
</dbReference>
<sequence length="451" mass="49211">MTTDRDLDARLAEAASTVEVAEALRASGAVDELLASIDSGEVALTGEGGLLPGLIKLALERGLAAELTDHLGYEKGDPAGRGLPNARNGHSAKTVQTEAGPVSLEVPRDRDGSFTPRLVPKGQRRLGGLDDMIVSLYAGGMTLRDIQFHLQSTIGAEVSHETISKIVDEISDEVLAWQRRPLDALYPVIYLDAIVVKVKDGGHTRNKAAHIAVGVDMAGVKHVLGIWVQQNEGASFWASVCADLANRGVRDVLIVCCDGLTGFPEAITATWSQATVQTCVVHLIRNALRFVSYKDRKAVAAALKPIYTAADADAARAELDAFTASDLGKKNPTVTMVFDRSWEQFIPFLEFPPELRRVIYTTNSIESLNYQLRKVTKTRGQFPNDAAVVKLLWLAICNIEDKRAAERAKERGQKHNRKAAGRLVEGQVVTNWKKALEQLVLVYPDRIEPHL</sequence>
<dbReference type="EMBL" id="PDCN02000063">
    <property type="protein sequence ID" value="PIB73041.1"/>
    <property type="molecule type" value="Genomic_DNA"/>
</dbReference>
<feature type="region of interest" description="Disordered" evidence="6">
    <location>
        <begin position="76"/>
        <end position="99"/>
    </location>
</feature>
<keyword evidence="4" id="KW-0238">DNA-binding</keyword>
<dbReference type="AlphaFoldDB" id="A0A2G5P3L7"/>
<evidence type="ECO:0000313" key="8">
    <source>
        <dbReference type="Proteomes" id="UP000230551"/>
    </source>
</evidence>
<evidence type="ECO:0000256" key="2">
    <source>
        <dbReference type="ARBA" id="ARBA00010961"/>
    </source>
</evidence>
<organism evidence="7 8">
    <name type="scientific">Mycolicibacterium brumae</name>
    <dbReference type="NCBI Taxonomy" id="85968"/>
    <lineage>
        <taxon>Bacteria</taxon>
        <taxon>Bacillati</taxon>
        <taxon>Actinomycetota</taxon>
        <taxon>Actinomycetes</taxon>
        <taxon>Mycobacteriales</taxon>
        <taxon>Mycobacteriaceae</taxon>
        <taxon>Mycolicibacterium</taxon>
    </lineage>
</organism>
<dbReference type="PANTHER" id="PTHR33217">
    <property type="entry name" value="TRANSPOSASE FOR INSERTION SEQUENCE ELEMENT IS1081"/>
    <property type="match status" value="1"/>
</dbReference>
<gene>
    <name evidence="7" type="ORF">CQY22_018540</name>
</gene>
<evidence type="ECO:0000313" key="7">
    <source>
        <dbReference type="EMBL" id="PIB73041.1"/>
    </source>
</evidence>
<comment type="caution">
    <text evidence="7">The sequence shown here is derived from an EMBL/GenBank/DDBJ whole genome shotgun (WGS) entry which is preliminary data.</text>
</comment>
<reference evidence="7 8" key="1">
    <citation type="journal article" date="2017" name="Infect. Genet. Evol.">
        <title>The new phylogeny of the genus Mycobacterium: The old and the news.</title>
        <authorList>
            <person name="Tortoli E."/>
            <person name="Fedrizzi T."/>
            <person name="Meehan C.J."/>
            <person name="Trovato A."/>
            <person name="Grottola A."/>
            <person name="Giacobazzi E."/>
            <person name="Serpini G.F."/>
            <person name="Tagliazucchi S."/>
            <person name="Fabio A."/>
            <person name="Bettua C."/>
            <person name="Bertorelli R."/>
            <person name="Frascaro F."/>
            <person name="De Sanctis V."/>
            <person name="Pecorari M."/>
            <person name="Jousson O."/>
            <person name="Segata N."/>
            <person name="Cirillo D.M."/>
        </authorList>
    </citation>
    <scope>NUCLEOTIDE SEQUENCE [LARGE SCALE GENOMIC DNA]</scope>
    <source>
        <strain evidence="7 8">CIP1034565</strain>
    </source>
</reference>